<feature type="transmembrane region" description="Helical" evidence="1">
    <location>
        <begin position="375"/>
        <end position="397"/>
    </location>
</feature>
<keyword evidence="1" id="KW-0812">Transmembrane</keyword>
<reference evidence="3" key="1">
    <citation type="journal article" date="2019" name="Int. J. Syst. Evol. Microbiol.">
        <title>The Global Catalogue of Microorganisms (GCM) 10K type strain sequencing project: providing services to taxonomists for standard genome sequencing and annotation.</title>
        <authorList>
            <consortium name="The Broad Institute Genomics Platform"/>
            <consortium name="The Broad Institute Genome Sequencing Center for Infectious Disease"/>
            <person name="Wu L."/>
            <person name="Ma J."/>
        </authorList>
    </citation>
    <scope>NUCLEOTIDE SEQUENCE [LARGE SCALE GENOMIC DNA]</scope>
    <source>
        <strain evidence="3">CECT 7131</strain>
    </source>
</reference>
<feature type="transmembrane region" description="Helical" evidence="1">
    <location>
        <begin position="317"/>
        <end position="336"/>
    </location>
</feature>
<keyword evidence="1" id="KW-0472">Membrane</keyword>
<protein>
    <recommendedName>
        <fullName evidence="4">Glycosyltransferase RgtA/B/C/D-like domain-containing protein</fullName>
    </recommendedName>
</protein>
<sequence length="574" mass="59785">MPISTPTASPPAGWPALILHLALAAAVLTLLGLAGLWLQRNPMLNTWDEVMHMNFSLADSTLLRSGSLSALRDALFLENRWLPPGLRLLGLPVAALAEGEQAAVALRLAAAALTLATGLVIYLGLLPIAGLAGAAGGALLFVLSPLNLVGAQAFMTELVLHLTFALALVLLLHEALGRGWSFGRMLVLGPVMGLGALAKLTFLPIIGLVWLACAGWRWWVERDAKLLALRLALPAVGLALVAWPHYLINGPRYAAYAKATALGYAYAPAEERGLDFLLRALGSFTWDMLGPGGAVLLLAALGLAVLGWRRLGTHERVAVGLAVLAAVPPVLAYLLSRNQTERYLGLSVVALAFPLGIAIGAGLRGGPAGESPAAARGLTAGAAAMALVQVGLCWAIALGGPAGARALRPIDEAAWRANPMCDFRPVARLLPLGERPLRIGVFGLTLGVHAFVVEQAFLLHRGGPSKLVELVDSSTRDIDWPKVMAEVAALDLVLVPEELWQGTGDIGGHGVNAAVAGLRERLAATGYVEDLGAVAGGADAACAIRALAVRPHVDPAPPRPLLRPEIRLPVGVAG</sequence>
<keyword evidence="3" id="KW-1185">Reference proteome</keyword>
<evidence type="ECO:0000313" key="3">
    <source>
        <dbReference type="Proteomes" id="UP001529369"/>
    </source>
</evidence>
<feature type="transmembrane region" description="Helical" evidence="1">
    <location>
        <begin position="158"/>
        <end position="176"/>
    </location>
</feature>
<dbReference type="Proteomes" id="UP001529369">
    <property type="component" value="Unassembled WGS sequence"/>
</dbReference>
<feature type="transmembrane region" description="Helical" evidence="1">
    <location>
        <begin position="12"/>
        <end position="38"/>
    </location>
</feature>
<keyword evidence="1" id="KW-1133">Transmembrane helix</keyword>
<gene>
    <name evidence="2" type="ORF">QWZ14_25475</name>
</gene>
<proteinExistence type="predicted"/>
<dbReference type="EMBL" id="JAUFPN010000197">
    <property type="protein sequence ID" value="MDN3567743.1"/>
    <property type="molecule type" value="Genomic_DNA"/>
</dbReference>
<feature type="transmembrane region" description="Helical" evidence="1">
    <location>
        <begin position="104"/>
        <end position="125"/>
    </location>
</feature>
<accession>A0ABT8AD25</accession>
<feature type="transmembrane region" description="Helical" evidence="1">
    <location>
        <begin position="131"/>
        <end position="151"/>
    </location>
</feature>
<name>A0ABT8AD25_9PROT</name>
<evidence type="ECO:0000313" key="2">
    <source>
        <dbReference type="EMBL" id="MDN3567743.1"/>
    </source>
</evidence>
<comment type="caution">
    <text evidence="2">The sequence shown here is derived from an EMBL/GenBank/DDBJ whole genome shotgun (WGS) entry which is preliminary data.</text>
</comment>
<dbReference type="RefSeq" id="WP_290319804.1">
    <property type="nucleotide sequence ID" value="NZ_JAUFPN010000197.1"/>
</dbReference>
<evidence type="ECO:0000256" key="1">
    <source>
        <dbReference type="SAM" id="Phobius"/>
    </source>
</evidence>
<evidence type="ECO:0008006" key="4">
    <source>
        <dbReference type="Google" id="ProtNLM"/>
    </source>
</evidence>
<feature type="transmembrane region" description="Helical" evidence="1">
    <location>
        <begin position="196"/>
        <end position="220"/>
    </location>
</feature>
<feature type="transmembrane region" description="Helical" evidence="1">
    <location>
        <begin position="227"/>
        <end position="246"/>
    </location>
</feature>
<feature type="transmembrane region" description="Helical" evidence="1">
    <location>
        <begin position="342"/>
        <end position="363"/>
    </location>
</feature>
<feature type="transmembrane region" description="Helical" evidence="1">
    <location>
        <begin position="288"/>
        <end position="308"/>
    </location>
</feature>
<organism evidence="2 3">
    <name type="scientific">Paeniroseomonas aquatica</name>
    <dbReference type="NCBI Taxonomy" id="373043"/>
    <lineage>
        <taxon>Bacteria</taxon>
        <taxon>Pseudomonadati</taxon>
        <taxon>Pseudomonadota</taxon>
        <taxon>Alphaproteobacteria</taxon>
        <taxon>Acetobacterales</taxon>
        <taxon>Acetobacteraceae</taxon>
        <taxon>Paeniroseomonas</taxon>
    </lineage>
</organism>